<dbReference type="InterPro" id="IPR015915">
    <property type="entry name" value="Kelch-typ_b-propeller"/>
</dbReference>
<keyword evidence="3" id="KW-0732">Signal</keyword>
<gene>
    <name evidence="4" type="ORF">C2G38_2040176</name>
</gene>
<feature type="chain" id="PRO_5017465751" description="Galactose oxidase" evidence="3">
    <location>
        <begin position="24"/>
        <end position="221"/>
    </location>
</feature>
<evidence type="ECO:0000256" key="2">
    <source>
        <dbReference type="ARBA" id="ARBA00022737"/>
    </source>
</evidence>
<dbReference type="SUPFAM" id="SSF117281">
    <property type="entry name" value="Kelch motif"/>
    <property type="match status" value="1"/>
</dbReference>
<reference evidence="4 5" key="1">
    <citation type="submission" date="2018-06" db="EMBL/GenBank/DDBJ databases">
        <title>Comparative genomics reveals the genomic features of Rhizophagus irregularis, R. cerebriforme, R. diaphanum and Gigaspora rosea, and their symbiotic lifestyle signature.</title>
        <authorList>
            <person name="Morin E."/>
            <person name="San Clemente H."/>
            <person name="Chen E.C.H."/>
            <person name="De La Providencia I."/>
            <person name="Hainaut M."/>
            <person name="Kuo A."/>
            <person name="Kohler A."/>
            <person name="Murat C."/>
            <person name="Tang N."/>
            <person name="Roy S."/>
            <person name="Loubradou J."/>
            <person name="Henrissat B."/>
            <person name="Grigoriev I.V."/>
            <person name="Corradi N."/>
            <person name="Roux C."/>
            <person name="Martin F.M."/>
        </authorList>
    </citation>
    <scope>NUCLEOTIDE SEQUENCE [LARGE SCALE GENOMIC DNA]</scope>
    <source>
        <strain evidence="4 5">DAOM 194757</strain>
    </source>
</reference>
<accession>A0A397UWG7</accession>
<feature type="signal peptide" evidence="3">
    <location>
        <begin position="1"/>
        <end position="23"/>
    </location>
</feature>
<keyword evidence="1" id="KW-0880">Kelch repeat</keyword>
<protein>
    <recommendedName>
        <fullName evidence="6">Galactose oxidase</fullName>
    </recommendedName>
</protein>
<organism evidence="4 5">
    <name type="scientific">Gigaspora rosea</name>
    <dbReference type="NCBI Taxonomy" id="44941"/>
    <lineage>
        <taxon>Eukaryota</taxon>
        <taxon>Fungi</taxon>
        <taxon>Fungi incertae sedis</taxon>
        <taxon>Mucoromycota</taxon>
        <taxon>Glomeromycotina</taxon>
        <taxon>Glomeromycetes</taxon>
        <taxon>Diversisporales</taxon>
        <taxon>Gigasporaceae</taxon>
        <taxon>Gigaspora</taxon>
    </lineage>
</organism>
<evidence type="ECO:0000256" key="1">
    <source>
        <dbReference type="ARBA" id="ARBA00022441"/>
    </source>
</evidence>
<keyword evidence="2" id="KW-0677">Repeat</keyword>
<keyword evidence="5" id="KW-1185">Reference proteome</keyword>
<dbReference type="AlphaFoldDB" id="A0A397UWG7"/>
<evidence type="ECO:0000313" key="4">
    <source>
        <dbReference type="EMBL" id="RIB14455.1"/>
    </source>
</evidence>
<comment type="caution">
    <text evidence="4">The sequence shown here is derived from an EMBL/GenBank/DDBJ whole genome shotgun (WGS) entry which is preliminary data.</text>
</comment>
<dbReference type="Pfam" id="PF24681">
    <property type="entry name" value="Kelch_KLHDC2_KLHL20_DRC7"/>
    <property type="match status" value="1"/>
</dbReference>
<evidence type="ECO:0000313" key="5">
    <source>
        <dbReference type="Proteomes" id="UP000266673"/>
    </source>
</evidence>
<evidence type="ECO:0008006" key="6">
    <source>
        <dbReference type="Google" id="ProtNLM"/>
    </source>
</evidence>
<sequence>MNPFRALFSSLIVISLTFTNVTCFRPDPRVGQASILVGSNLYFFGGNTYNPRIFTKPNGDKLSYYYNDSNIFDTKTMRWSTLTLTNTPLSRVSYSAVLKGNLIFYIGGDSDSGSTFNINEILVFDTVNLKWLFKTTRGDPIGSRSRHSAVLTQGGLILIYGGAGPNGTQVQPDLATLDVSVTPYTWKVIIIDNAPPPLMYHSATLHGIYMIIAFGNYNALN</sequence>
<dbReference type="OrthoDB" id="2363659at2759"/>
<dbReference type="PANTHER" id="PTHR46093:SF3">
    <property type="entry name" value="ACYL-COA-BINDING DOMAIN-CONTAINING PROTEIN 4"/>
    <property type="match status" value="1"/>
</dbReference>
<proteinExistence type="predicted"/>
<dbReference type="PANTHER" id="PTHR46093">
    <property type="entry name" value="ACYL-COA-BINDING DOMAIN-CONTAINING PROTEIN 5"/>
    <property type="match status" value="1"/>
</dbReference>
<dbReference type="EMBL" id="QKWP01000830">
    <property type="protein sequence ID" value="RIB14455.1"/>
    <property type="molecule type" value="Genomic_DNA"/>
</dbReference>
<dbReference type="Proteomes" id="UP000266673">
    <property type="component" value="Unassembled WGS sequence"/>
</dbReference>
<evidence type="ECO:0000256" key="3">
    <source>
        <dbReference type="SAM" id="SignalP"/>
    </source>
</evidence>
<name>A0A397UWG7_9GLOM</name>
<dbReference type="Gene3D" id="2.120.10.80">
    <property type="entry name" value="Kelch-type beta propeller"/>
    <property type="match status" value="1"/>
</dbReference>